<evidence type="ECO:0000259" key="3">
    <source>
        <dbReference type="PROSITE" id="PS50119"/>
    </source>
</evidence>
<feature type="coiled-coil region" evidence="2">
    <location>
        <begin position="128"/>
        <end position="180"/>
    </location>
</feature>
<evidence type="ECO:0000313" key="4">
    <source>
        <dbReference type="EMBL" id="KAH3849788.1"/>
    </source>
</evidence>
<dbReference type="CDD" id="cd19757">
    <property type="entry name" value="Bbox1"/>
    <property type="match status" value="1"/>
</dbReference>
<keyword evidence="1" id="KW-0479">Metal-binding</keyword>
<keyword evidence="1" id="KW-0862">Zinc</keyword>
<protein>
    <recommendedName>
        <fullName evidence="3">B box-type domain-containing protein</fullName>
    </recommendedName>
</protein>
<keyword evidence="5" id="KW-1185">Reference proteome</keyword>
<dbReference type="PANTHER" id="PTHR25462">
    <property type="entry name" value="BONUS, ISOFORM C-RELATED"/>
    <property type="match status" value="1"/>
</dbReference>
<dbReference type="Proteomes" id="UP000828390">
    <property type="component" value="Unassembled WGS sequence"/>
</dbReference>
<name>A0A9D4L131_DREPO</name>
<keyword evidence="2" id="KW-0175">Coiled coil</keyword>
<proteinExistence type="predicted"/>
<evidence type="ECO:0000256" key="2">
    <source>
        <dbReference type="SAM" id="Coils"/>
    </source>
</evidence>
<sequence>MECSLNECGVCAAESVVAFCENCNFRICGSCFQMHKKSTKLFQNHVAFAIEETKQNLDICISENDVLQFLKQNSGDIHTHKCARHTTENLVLFCPDHIDTLCARCVVSFHKSCKLIDLFEVHVDEEEVSTCKSNLHDIEEELKSAENKIEKNTLKNKACKNEFLEELQQLRREVNKWFDHQQLKCGKQCSKTFETNGERLTKVQTFCKENRQRIQEHQELIDTLKAQNHVKRLYVVLNQIRKEIEQIKLKFNWLHNESGFNGYVFQRSNGLEQLLNVQTFDIGGLEEWCNGSDDISDDSLSSVMVFQLKSQLVRTYLPISQLGRNYLPISQLGQNYLLTS</sequence>
<dbReference type="InterPro" id="IPR000315">
    <property type="entry name" value="Znf_B-box"/>
</dbReference>
<dbReference type="GO" id="GO:0008270">
    <property type="term" value="F:zinc ion binding"/>
    <property type="evidence" value="ECO:0007669"/>
    <property type="project" value="UniProtKB-KW"/>
</dbReference>
<dbReference type="EMBL" id="JAIWYP010000003">
    <property type="protein sequence ID" value="KAH3849788.1"/>
    <property type="molecule type" value="Genomic_DNA"/>
</dbReference>
<dbReference type="InterPro" id="IPR047153">
    <property type="entry name" value="TRIM45/56/19-like"/>
</dbReference>
<dbReference type="PROSITE" id="PS50119">
    <property type="entry name" value="ZF_BBOX"/>
    <property type="match status" value="1"/>
</dbReference>
<accession>A0A9D4L131</accession>
<comment type="caution">
    <text evidence="4">The sequence shown here is derived from an EMBL/GenBank/DDBJ whole genome shotgun (WGS) entry which is preliminary data.</text>
</comment>
<dbReference type="SUPFAM" id="SSF57845">
    <property type="entry name" value="B-box zinc-binding domain"/>
    <property type="match status" value="1"/>
</dbReference>
<evidence type="ECO:0000313" key="5">
    <source>
        <dbReference type="Proteomes" id="UP000828390"/>
    </source>
</evidence>
<gene>
    <name evidence="4" type="ORF">DPMN_092192</name>
</gene>
<reference evidence="4" key="1">
    <citation type="journal article" date="2019" name="bioRxiv">
        <title>The Genome of the Zebra Mussel, Dreissena polymorpha: A Resource for Invasive Species Research.</title>
        <authorList>
            <person name="McCartney M.A."/>
            <person name="Auch B."/>
            <person name="Kono T."/>
            <person name="Mallez S."/>
            <person name="Zhang Y."/>
            <person name="Obille A."/>
            <person name="Becker A."/>
            <person name="Abrahante J.E."/>
            <person name="Garbe J."/>
            <person name="Badalamenti J.P."/>
            <person name="Herman A."/>
            <person name="Mangelson H."/>
            <person name="Liachko I."/>
            <person name="Sullivan S."/>
            <person name="Sone E.D."/>
            <person name="Koren S."/>
            <person name="Silverstein K.A.T."/>
            <person name="Beckman K.B."/>
            <person name="Gohl D.M."/>
        </authorList>
    </citation>
    <scope>NUCLEOTIDE SEQUENCE</scope>
    <source>
        <strain evidence="4">Duluth1</strain>
        <tissue evidence="4">Whole animal</tissue>
    </source>
</reference>
<dbReference type="AlphaFoldDB" id="A0A9D4L131"/>
<evidence type="ECO:0000256" key="1">
    <source>
        <dbReference type="PROSITE-ProRule" id="PRU00024"/>
    </source>
</evidence>
<reference evidence="4" key="2">
    <citation type="submission" date="2020-11" db="EMBL/GenBank/DDBJ databases">
        <authorList>
            <person name="McCartney M.A."/>
            <person name="Auch B."/>
            <person name="Kono T."/>
            <person name="Mallez S."/>
            <person name="Becker A."/>
            <person name="Gohl D.M."/>
            <person name="Silverstein K.A.T."/>
            <person name="Koren S."/>
            <person name="Bechman K.B."/>
            <person name="Herman A."/>
            <person name="Abrahante J.E."/>
            <person name="Garbe J."/>
        </authorList>
    </citation>
    <scope>NUCLEOTIDE SEQUENCE</scope>
    <source>
        <strain evidence="4">Duluth1</strain>
        <tissue evidence="4">Whole animal</tissue>
    </source>
</reference>
<organism evidence="4 5">
    <name type="scientific">Dreissena polymorpha</name>
    <name type="common">Zebra mussel</name>
    <name type="synonym">Mytilus polymorpha</name>
    <dbReference type="NCBI Taxonomy" id="45954"/>
    <lineage>
        <taxon>Eukaryota</taxon>
        <taxon>Metazoa</taxon>
        <taxon>Spiralia</taxon>
        <taxon>Lophotrochozoa</taxon>
        <taxon>Mollusca</taxon>
        <taxon>Bivalvia</taxon>
        <taxon>Autobranchia</taxon>
        <taxon>Heteroconchia</taxon>
        <taxon>Euheterodonta</taxon>
        <taxon>Imparidentia</taxon>
        <taxon>Neoheterodontei</taxon>
        <taxon>Myida</taxon>
        <taxon>Dreissenoidea</taxon>
        <taxon>Dreissenidae</taxon>
        <taxon>Dreissena</taxon>
    </lineage>
</organism>
<dbReference type="Gene3D" id="3.30.160.60">
    <property type="entry name" value="Classic Zinc Finger"/>
    <property type="match status" value="1"/>
</dbReference>
<feature type="domain" description="B box-type" evidence="3">
    <location>
        <begin position="8"/>
        <end position="50"/>
    </location>
</feature>
<dbReference type="PANTHER" id="PTHR25462:SF296">
    <property type="entry name" value="MEIOTIC P26, ISOFORM F"/>
    <property type="match status" value="1"/>
</dbReference>
<keyword evidence="1" id="KW-0863">Zinc-finger</keyword>